<accession>A0A0B7IAS7</accession>
<protein>
    <recommendedName>
        <fullName evidence="3">SIMPL domain-containing protein</fullName>
    </recommendedName>
</protein>
<dbReference type="Gene3D" id="3.30.70.2970">
    <property type="entry name" value="Protein of unknown function (DUF541), domain 2"/>
    <property type="match status" value="1"/>
</dbReference>
<organism evidence="1 2">
    <name type="scientific">Capnocytophaga canis</name>
    <dbReference type="NCBI Taxonomy" id="1848903"/>
    <lineage>
        <taxon>Bacteria</taxon>
        <taxon>Pseudomonadati</taxon>
        <taxon>Bacteroidota</taxon>
        <taxon>Flavobacteriia</taxon>
        <taxon>Flavobacteriales</taxon>
        <taxon>Flavobacteriaceae</taxon>
        <taxon>Capnocytophaga</taxon>
    </lineage>
</organism>
<evidence type="ECO:0000313" key="1">
    <source>
        <dbReference type="EMBL" id="CEN48855.1"/>
    </source>
</evidence>
<dbReference type="InterPro" id="IPR007497">
    <property type="entry name" value="SIMPL/DUF541"/>
</dbReference>
<dbReference type="Pfam" id="PF04402">
    <property type="entry name" value="SIMPL"/>
    <property type="match status" value="1"/>
</dbReference>
<dbReference type="Gene3D" id="3.30.110.170">
    <property type="entry name" value="Protein of unknown function (DUF541), domain 1"/>
    <property type="match status" value="1"/>
</dbReference>
<dbReference type="Proteomes" id="UP000045051">
    <property type="component" value="Unassembled WGS sequence"/>
</dbReference>
<keyword evidence="2" id="KW-1185">Reference proteome</keyword>
<dbReference type="EMBL" id="CDOI01000182">
    <property type="protein sequence ID" value="CEN48855.1"/>
    <property type="molecule type" value="Genomic_DNA"/>
</dbReference>
<evidence type="ECO:0008006" key="3">
    <source>
        <dbReference type="Google" id="ProtNLM"/>
    </source>
</evidence>
<dbReference type="PANTHER" id="PTHR34387:SF1">
    <property type="entry name" value="PERIPLASMIC IMMUNOGENIC PROTEIN"/>
    <property type="match status" value="1"/>
</dbReference>
<dbReference type="InterPro" id="IPR052022">
    <property type="entry name" value="26kDa_periplasmic_antigen"/>
</dbReference>
<sequence length="236" mass="27005">MEYFLRETNNLKHTNMKSFLLILFFIPLTMIAQSVPSVTVVGEGFVTVSPDIVYISLNVENEGDNVKHLKKVNEEAVAKVLHTLADELPKSNFQTSHVSLRKHYNYEKHINKYYISQGINIKLEDISKYEWLMECLFEAGVNEINSVTFDVKDREKFIREAQSLAIYNARQKALFYAVSLEQNIGKALFISELNSNAPRFENVAMFAKNDVMNSTIAVGVIEIRANVNISFELLKE</sequence>
<dbReference type="GO" id="GO:0006974">
    <property type="term" value="P:DNA damage response"/>
    <property type="evidence" value="ECO:0007669"/>
    <property type="project" value="TreeGrafter"/>
</dbReference>
<evidence type="ECO:0000313" key="2">
    <source>
        <dbReference type="Proteomes" id="UP000045051"/>
    </source>
</evidence>
<dbReference type="PANTHER" id="PTHR34387">
    <property type="entry name" value="SLR1258 PROTEIN"/>
    <property type="match status" value="1"/>
</dbReference>
<proteinExistence type="predicted"/>
<reference evidence="1 2" key="1">
    <citation type="submission" date="2015-01" db="EMBL/GenBank/DDBJ databases">
        <authorList>
            <person name="Xiang T."/>
            <person name="Song Y."/>
            <person name="Huang L."/>
            <person name="Wang B."/>
            <person name="Wu P."/>
        </authorList>
    </citation>
    <scope>NUCLEOTIDE SEQUENCE [LARGE SCALE GENOMIC DNA]</scope>
    <source>
        <strain evidence="1 2">CcD38</strain>
    </source>
</reference>
<dbReference type="AlphaFoldDB" id="A0A0B7IAS7"/>
<name>A0A0B7IAS7_9FLAO</name>
<gene>
    <name evidence="1" type="ORF">CCAND38_680015</name>
</gene>